<evidence type="ECO:0000259" key="1">
    <source>
        <dbReference type="PROSITE" id="PS50943"/>
    </source>
</evidence>
<keyword evidence="3" id="KW-1185">Reference proteome</keyword>
<evidence type="ECO:0000313" key="3">
    <source>
        <dbReference type="Proteomes" id="UP000003250"/>
    </source>
</evidence>
<reference evidence="2 3" key="1">
    <citation type="journal article" date="2012" name="J. Bacteriol.">
        <title>Draft Genome Sequence of Mesorhizobium alhagi CCNWXJ12-2T, a Novel Salt-Resistant Species Isolated from the Desert of Northwestern China.</title>
        <authorList>
            <person name="Zhou M."/>
            <person name="Chen W."/>
            <person name="Chen H."/>
            <person name="Wei G."/>
        </authorList>
    </citation>
    <scope>NUCLEOTIDE SEQUENCE [LARGE SCALE GENOMIC DNA]</scope>
    <source>
        <strain evidence="2 3">CCNWXJ12-2</strain>
    </source>
</reference>
<name>H0I2G1_9HYPH</name>
<dbReference type="Gene3D" id="1.10.260.40">
    <property type="entry name" value="lambda repressor-like DNA-binding domains"/>
    <property type="match status" value="1"/>
</dbReference>
<dbReference type="SUPFAM" id="SSF47413">
    <property type="entry name" value="lambda repressor-like DNA-binding domains"/>
    <property type="match status" value="1"/>
</dbReference>
<proteinExistence type="predicted"/>
<dbReference type="OrthoDB" id="7871319at2"/>
<dbReference type="Pfam" id="PF01381">
    <property type="entry name" value="HTH_3"/>
    <property type="match status" value="1"/>
</dbReference>
<dbReference type="InterPro" id="IPR001387">
    <property type="entry name" value="Cro/C1-type_HTH"/>
</dbReference>
<organism evidence="2 3">
    <name type="scientific">Mesorhizobium alhagi CCNWXJ12-2</name>
    <dbReference type="NCBI Taxonomy" id="1107882"/>
    <lineage>
        <taxon>Bacteria</taxon>
        <taxon>Pseudomonadati</taxon>
        <taxon>Pseudomonadota</taxon>
        <taxon>Alphaproteobacteria</taxon>
        <taxon>Hyphomicrobiales</taxon>
        <taxon>Phyllobacteriaceae</taxon>
        <taxon>Allomesorhizobium</taxon>
    </lineage>
</organism>
<dbReference type="AlphaFoldDB" id="H0I2G1"/>
<sequence>MTSGEFRAIRKRLGLTQAQLASLLGYTSSMTISAFERRTNPRIIPAHLGWLMEALDNGFWPREWPPKRSNVQGGDGADGGAAY</sequence>
<dbReference type="PROSITE" id="PS50943">
    <property type="entry name" value="HTH_CROC1"/>
    <property type="match status" value="1"/>
</dbReference>
<dbReference type="GO" id="GO:0003677">
    <property type="term" value="F:DNA binding"/>
    <property type="evidence" value="ECO:0007669"/>
    <property type="project" value="InterPro"/>
</dbReference>
<feature type="domain" description="HTH cro/C1-type" evidence="1">
    <location>
        <begin position="6"/>
        <end position="37"/>
    </location>
</feature>
<protein>
    <recommendedName>
        <fullName evidence="1">HTH cro/C1-type domain-containing protein</fullName>
    </recommendedName>
</protein>
<evidence type="ECO:0000313" key="2">
    <source>
        <dbReference type="EMBL" id="EHK52871.1"/>
    </source>
</evidence>
<dbReference type="RefSeq" id="WP_008840218.1">
    <property type="nucleotide sequence ID" value="NZ_AHAM01000300.1"/>
</dbReference>
<gene>
    <name evidence="2" type="ORF">MAXJ12_33324</name>
</gene>
<dbReference type="Proteomes" id="UP000003250">
    <property type="component" value="Unassembled WGS sequence"/>
</dbReference>
<dbReference type="EMBL" id="AHAM01000300">
    <property type="protein sequence ID" value="EHK52871.1"/>
    <property type="molecule type" value="Genomic_DNA"/>
</dbReference>
<dbReference type="CDD" id="cd00093">
    <property type="entry name" value="HTH_XRE"/>
    <property type="match status" value="1"/>
</dbReference>
<dbReference type="PATRIC" id="fig|1107882.3.peg.6438"/>
<accession>H0I2G1</accession>
<dbReference type="InterPro" id="IPR010982">
    <property type="entry name" value="Lambda_DNA-bd_dom_sf"/>
</dbReference>